<feature type="compositionally biased region" description="Basic and acidic residues" evidence="1">
    <location>
        <begin position="8"/>
        <end position="19"/>
    </location>
</feature>
<reference evidence="2" key="1">
    <citation type="submission" date="2020-02" db="EMBL/GenBank/DDBJ databases">
        <authorList>
            <person name="Meier V. D."/>
        </authorList>
    </citation>
    <scope>NUCLEOTIDE SEQUENCE</scope>
    <source>
        <strain evidence="2">AVDCRST_MAG73</strain>
    </source>
</reference>
<sequence>GHHSLAHRGADRGRDRQLDRAGANPRRHHRGVGDRGPRWHPWRLLDGRAVRRQHRDQPDRLDRGGGDRRRDHPVRDPGGRQPQHQPGL</sequence>
<proteinExistence type="predicted"/>
<evidence type="ECO:0000313" key="2">
    <source>
        <dbReference type="EMBL" id="CAA9552608.1"/>
    </source>
</evidence>
<organism evidence="2">
    <name type="scientific">uncultured Thermomicrobiales bacterium</name>
    <dbReference type="NCBI Taxonomy" id="1645740"/>
    <lineage>
        <taxon>Bacteria</taxon>
        <taxon>Pseudomonadati</taxon>
        <taxon>Thermomicrobiota</taxon>
        <taxon>Thermomicrobia</taxon>
        <taxon>Thermomicrobiales</taxon>
        <taxon>environmental samples</taxon>
    </lineage>
</organism>
<protein>
    <submittedName>
        <fullName evidence="2">Uncharacterized protein</fullName>
    </submittedName>
</protein>
<evidence type="ECO:0000256" key="1">
    <source>
        <dbReference type="SAM" id="MobiDB-lite"/>
    </source>
</evidence>
<accession>A0A6J4UJW4</accession>
<feature type="non-terminal residue" evidence="2">
    <location>
        <position position="88"/>
    </location>
</feature>
<feature type="region of interest" description="Disordered" evidence="1">
    <location>
        <begin position="1"/>
        <end position="88"/>
    </location>
</feature>
<feature type="non-terminal residue" evidence="2">
    <location>
        <position position="1"/>
    </location>
</feature>
<gene>
    <name evidence="2" type="ORF">AVDCRST_MAG73-3075</name>
</gene>
<dbReference type="EMBL" id="CADCWE010000201">
    <property type="protein sequence ID" value="CAA9552608.1"/>
    <property type="molecule type" value="Genomic_DNA"/>
</dbReference>
<dbReference type="AlphaFoldDB" id="A0A6J4UJW4"/>
<feature type="compositionally biased region" description="Basic and acidic residues" evidence="1">
    <location>
        <begin position="31"/>
        <end position="78"/>
    </location>
</feature>
<name>A0A6J4UJW4_9BACT</name>